<feature type="repeat" description="ANK" evidence="3">
    <location>
        <begin position="1342"/>
        <end position="1368"/>
    </location>
</feature>
<dbReference type="eggNOG" id="KOG4177">
    <property type="taxonomic scope" value="Eukaryota"/>
</dbReference>
<dbReference type="EMBL" id="DS572723">
    <property type="protein sequence ID" value="EGY19530.1"/>
    <property type="molecule type" value="Genomic_DNA"/>
</dbReference>
<dbReference type="HOGENOM" id="CLU_002342_0_0_1"/>
<dbReference type="Gene3D" id="1.25.40.20">
    <property type="entry name" value="Ankyrin repeat-containing domain"/>
    <property type="match status" value="4"/>
</dbReference>
<dbReference type="Pfam" id="PF13606">
    <property type="entry name" value="Ank_3"/>
    <property type="match status" value="1"/>
</dbReference>
<evidence type="ECO:0000313" key="6">
    <source>
        <dbReference type="EMBL" id="EGY19530.1"/>
    </source>
</evidence>
<dbReference type="InParanoid" id="G2XI82"/>
<feature type="region of interest" description="Disordered" evidence="4">
    <location>
        <begin position="1754"/>
        <end position="1826"/>
    </location>
</feature>
<evidence type="ECO:0000256" key="2">
    <source>
        <dbReference type="ARBA" id="ARBA00023043"/>
    </source>
</evidence>
<dbReference type="OrthoDB" id="823504at2759"/>
<dbReference type="Gene3D" id="3.40.50.300">
    <property type="entry name" value="P-loop containing nucleotide triphosphate hydrolases"/>
    <property type="match status" value="1"/>
</dbReference>
<dbReference type="SUPFAM" id="SSF48403">
    <property type="entry name" value="Ankyrin repeat"/>
    <property type="match status" value="4"/>
</dbReference>
<evidence type="ECO:0000259" key="5">
    <source>
        <dbReference type="Pfam" id="PF24883"/>
    </source>
</evidence>
<dbReference type="Proteomes" id="UP000001611">
    <property type="component" value="Chromosome 1"/>
</dbReference>
<proteinExistence type="predicted"/>
<dbReference type="InterPro" id="IPR036770">
    <property type="entry name" value="Ankyrin_rpt-contain_sf"/>
</dbReference>
<reference evidence="6 7" key="1">
    <citation type="submission" date="2008-03" db="EMBL/GenBank/DDBJ databases">
        <title>The Genome Sequence of Verticillium dahliae VdLs.17.</title>
        <authorList>
            <consortium name="The Broad Institute Genome Sequencing Platform"/>
            <person name="Ma L.-J.J."/>
            <person name="Klosterman S.J."/>
            <person name="Subbarao K."/>
            <person name="Dobinson K."/>
            <person name="Veronese P."/>
            <person name="Kang S."/>
            <person name="Gold S.E."/>
            <person name="Young S."/>
            <person name="Jaffe D."/>
            <person name="Gnerre S."/>
            <person name="Berlin A."/>
            <person name="Heiman D."/>
            <person name="Hepburn T."/>
            <person name="Sykes S."/>
            <person name="Alvarado L."/>
            <person name="Kodira C.D."/>
            <person name="Lander E."/>
            <person name="Galagan J."/>
            <person name="Nusbaum C."/>
            <person name="Birren B."/>
        </authorList>
    </citation>
    <scope>NUCLEOTIDE SEQUENCE [LARGE SCALE GENOMIC DNA]</scope>
    <source>
        <strain evidence="7">VdLs.17 / ATCC MYA-4575 / FGSC 10137</strain>
    </source>
</reference>
<feature type="domain" description="Nephrocystin 3-like N-terminal" evidence="5">
    <location>
        <begin position="231"/>
        <end position="382"/>
    </location>
</feature>
<accession>G2XI82</accession>
<organism evidence="6 7">
    <name type="scientific">Verticillium dahliae (strain VdLs.17 / ATCC MYA-4575 / FGSC 10137)</name>
    <name type="common">Verticillium wilt</name>
    <dbReference type="NCBI Taxonomy" id="498257"/>
    <lineage>
        <taxon>Eukaryota</taxon>
        <taxon>Fungi</taxon>
        <taxon>Dikarya</taxon>
        <taxon>Ascomycota</taxon>
        <taxon>Pezizomycotina</taxon>
        <taxon>Sordariomycetes</taxon>
        <taxon>Hypocreomycetidae</taxon>
        <taxon>Glomerellales</taxon>
        <taxon>Plectosphaerellaceae</taxon>
        <taxon>Verticillium</taxon>
    </lineage>
</organism>
<dbReference type="PROSITE" id="PS50297">
    <property type="entry name" value="ANK_REP_REGION"/>
    <property type="match status" value="4"/>
</dbReference>
<protein>
    <submittedName>
        <fullName evidence="6">Ankyrin-1</fullName>
    </submittedName>
</protein>
<feature type="compositionally biased region" description="Low complexity" evidence="4">
    <location>
        <begin position="1800"/>
        <end position="1826"/>
    </location>
</feature>
<dbReference type="SMART" id="SM00248">
    <property type="entry name" value="ANK"/>
    <property type="match status" value="17"/>
</dbReference>
<dbReference type="GeneID" id="20711327"/>
<keyword evidence="7" id="KW-1185">Reference proteome</keyword>
<dbReference type="InterPro" id="IPR025662">
    <property type="entry name" value="Sigma_54_int_dom_ATP-bd_1"/>
</dbReference>
<dbReference type="InterPro" id="IPR029058">
    <property type="entry name" value="AB_hydrolase_fold"/>
</dbReference>
<dbReference type="InterPro" id="IPR056884">
    <property type="entry name" value="NPHP3-like_N"/>
</dbReference>
<evidence type="ECO:0000256" key="4">
    <source>
        <dbReference type="SAM" id="MobiDB-lite"/>
    </source>
</evidence>
<evidence type="ECO:0000313" key="7">
    <source>
        <dbReference type="Proteomes" id="UP000001611"/>
    </source>
</evidence>
<sequence>MPSLGLETVYPAPGSTPSPPNTLSIVCVHGFGRNPLQTWYHDVAGKTWVAETDFLGSLADNARVMLYTYNADLAANMNAASIAMHATELIGLINSCCSDTGGGPFIFVAHGFGGLIIKKVVWMCIPMSFAVTDKPPGSCAIELEIVNFTEGITTNIAPDDEPAYMTNVIPKASSALGMGQARASDSSSSSQESLTRSQRRLVNEQRLTFMTWLKGWTEDNLGNHIAPALRTRHWFLFNIAFKNWMSSPSSSALFITGETGTGKTYVAKTIVNHLITAQPPENPTMAFFCSTHTSHATQPAILDYFIYDLLCRKPEWFDGVPPRYGNRQPPGSRFSHDTLFDILRGIKSTKLSMNTVYFIVDGLDLCEPSFVEQFVQQISSLIGKLIIEGIDQTPLPGQVEPPRPRFKFLLTMNPNRVPRQTSGFRHVQLAPAVVKANIAEYVDEFFERFTGIIPSQIIRKKRNWVKDESDNFFVAAASHCAELERAEDCRRGGFESYDDICPPPISQYYDHELFPILQDTSSNNYALLLLMLHISALGPLNMTEMLDAISCLYDDSDVKDMTPWSLLGGWISRIVPCHGLGFRPIHRSLITYIERFVTRQEQHANMAAICLRYLSRPEFNSPFSIYDRPRPEAQAFLNTKYPFYSYAATRWARHIARSETKGLKLLSKLQDFVSDRSQTFQTWCHYKAWSENESESCAGHRVPPCIEMAKEDARIMVRHFLSSVQTQTVLDKIMDRMLLFGMIGLPKNILEFAIPTSKKRFSTTDDLQDYHGLNMLHHACREGHIQMVELVLECTQDINRRARGTGETALLIACQGSHRTLAADNDSRSLEIADILLQAGANPNIPSYTGNTCLHNAGRSNHPRLVQKLLQYGALPNVSDVEGITVLESAAVLGADLKAVELLIDAGADTSVWCQDKRSPISNAIVRKDFDMFKILLRGISDINMIDGNGVGILHHQLILERPEWLACLLERPGVNLDLMPLKDGELGIPPLAFAAGHGYSTSAEMLLAAGATPGYVPGQAELLPLHYAIQAEGAGDARMTRLLLEYGAPLNTLEIHAGWGRRSALSRAVSTKSESIVRMLLDYGADPTMEEGCGDRGPLHLAVKRNCPAIVRMLMEHPLPPDPNYVPENGVHVLIQAVQPGNGAEMTKLLLEYGADTQIFHRPAQAESPLHYAAGDGMADVCQALLDHDPAMINLQDDGSLLIDTPLHRAARAAKPQETIACLLAAGARPEAQAYLFMDIPLHQACQKANLEAVKVLHAAAPELINSQDFVGHTPLIDACREGAVAVVEFLLHNGADIGQRDHLGHSCISRVVDQEPGIALRLIRLLLNHGLGINDVVACDGFTVLAEACVVQNMPLVEYLLEKGADPIRCQRGPDGTSWRTAVHLVMQRRKPKALDVLLERQDVRDHMKALDWAGRTVLHCSLRHPTTQSMVSKLYWASGAVEASDFFTDLINVRDRFGLKPFDYTHPCVRKNPAPGTIRWLDRTIHASILKVVYTHRTLRDHQAAMLDMIDLLLFRGGYDKHTITLFHRLALRVDIVEKDDKYEKNTYYGWTCDCCDKVMSVAAKHCMKVCRVCQVSLCDDPECWDVWEPQVHAWITVPFIQDTDLNSREMQQTLEDLLYAFDPAQDEKRSEARVTTEVGLPSDPESDTTTLSLAVLHAFGLLEIPRKAWSPFLPIPPRLFARLASWDWMLLPTRKRFEQGVWAAELKPHRLKLELDYFLTSGRRISLPNEKLTLSQAVLESLATLFEAQGMPERARQRPRKRYTPRHQLSPDMGPPPPPLIHPRLQTHEPISRWASPLPVTLTPTSPRSVRSFSSVSSFARD</sequence>
<dbReference type="InterPro" id="IPR002110">
    <property type="entry name" value="Ankyrin_rpt"/>
</dbReference>
<name>G2XI82_VERDV</name>
<dbReference type="PROSITE" id="PS00675">
    <property type="entry name" value="SIGMA54_INTERACT_1"/>
    <property type="match status" value="1"/>
</dbReference>
<dbReference type="SUPFAM" id="SSF53474">
    <property type="entry name" value="alpha/beta-Hydrolases"/>
    <property type="match status" value="1"/>
</dbReference>
<dbReference type="PROSITE" id="PS50088">
    <property type="entry name" value="ANK_REPEAT"/>
    <property type="match status" value="4"/>
</dbReference>
<dbReference type="Pfam" id="PF24883">
    <property type="entry name" value="NPHP3_N"/>
    <property type="match status" value="1"/>
</dbReference>
<dbReference type="PANTHER" id="PTHR24198">
    <property type="entry name" value="ANKYRIN REPEAT AND PROTEIN KINASE DOMAIN-CONTAINING PROTEIN"/>
    <property type="match status" value="1"/>
</dbReference>
<keyword evidence="1" id="KW-0677">Repeat</keyword>
<dbReference type="Pfam" id="PF12796">
    <property type="entry name" value="Ank_2"/>
    <property type="match status" value="3"/>
</dbReference>
<keyword evidence="2 3" id="KW-0040">ANK repeat</keyword>
<dbReference type="PANTHER" id="PTHR24198:SF165">
    <property type="entry name" value="ANKYRIN REPEAT-CONTAINING PROTEIN-RELATED"/>
    <property type="match status" value="1"/>
</dbReference>
<dbReference type="Gene3D" id="3.40.50.1820">
    <property type="entry name" value="alpha/beta hydrolase"/>
    <property type="match status" value="1"/>
</dbReference>
<feature type="repeat" description="ANK" evidence="3">
    <location>
        <begin position="849"/>
        <end position="881"/>
    </location>
</feature>
<dbReference type="SUPFAM" id="SSF52540">
    <property type="entry name" value="P-loop containing nucleoside triphosphate hydrolases"/>
    <property type="match status" value="1"/>
</dbReference>
<dbReference type="RefSeq" id="XP_009649504.1">
    <property type="nucleotide sequence ID" value="XM_009651209.1"/>
</dbReference>
<evidence type="ECO:0000256" key="3">
    <source>
        <dbReference type="PROSITE-ProRule" id="PRU00023"/>
    </source>
</evidence>
<feature type="repeat" description="ANK" evidence="3">
    <location>
        <begin position="771"/>
        <end position="803"/>
    </location>
</feature>
<gene>
    <name evidence="6" type="ORF">VDAG_09864</name>
</gene>
<feature type="repeat" description="ANK" evidence="3">
    <location>
        <begin position="1272"/>
        <end position="1304"/>
    </location>
</feature>
<dbReference type="KEGG" id="vda:VDAG_09864"/>
<evidence type="ECO:0000256" key="1">
    <source>
        <dbReference type="ARBA" id="ARBA00022737"/>
    </source>
</evidence>
<dbReference type="OMA" id="TTWHDES"/>
<dbReference type="InterPro" id="IPR027417">
    <property type="entry name" value="P-loop_NTPase"/>
</dbReference>